<feature type="transmembrane region" description="Helical" evidence="1">
    <location>
        <begin position="168"/>
        <end position="187"/>
    </location>
</feature>
<evidence type="ECO:0000259" key="3">
    <source>
        <dbReference type="Pfam" id="PF23021"/>
    </source>
</evidence>
<dbReference type="Pfam" id="PF23022">
    <property type="entry name" value="6TM_1st_PGAP2IP"/>
    <property type="match status" value="1"/>
</dbReference>
<dbReference type="GO" id="GO:0006506">
    <property type="term" value="P:GPI anchor biosynthetic process"/>
    <property type="evidence" value="ECO:0007669"/>
    <property type="project" value="TreeGrafter"/>
</dbReference>
<evidence type="ECO:0000259" key="4">
    <source>
        <dbReference type="Pfam" id="PF23022"/>
    </source>
</evidence>
<feature type="transmembrane region" description="Helical" evidence="1">
    <location>
        <begin position="105"/>
        <end position="124"/>
    </location>
</feature>
<dbReference type="GO" id="GO:0005783">
    <property type="term" value="C:endoplasmic reticulum"/>
    <property type="evidence" value="ECO:0007669"/>
    <property type="project" value="TreeGrafter"/>
</dbReference>
<dbReference type="Pfam" id="PF23021">
    <property type="entry name" value="6TM_2nd_PGAP2IP"/>
    <property type="match status" value="1"/>
</dbReference>
<dbReference type="GO" id="GO:0016020">
    <property type="term" value="C:membrane"/>
    <property type="evidence" value="ECO:0007669"/>
    <property type="project" value="GOC"/>
</dbReference>
<keyword evidence="1" id="KW-0812">Transmembrane</keyword>
<proteinExistence type="predicted"/>
<dbReference type="SUPFAM" id="SSF56219">
    <property type="entry name" value="DNase I-like"/>
    <property type="match status" value="1"/>
</dbReference>
<dbReference type="InterPro" id="IPR053911">
    <property type="entry name" value="PGAP2IP_TM_2nd"/>
</dbReference>
<feature type="transmembrane region" description="Helical" evidence="1">
    <location>
        <begin position="355"/>
        <end position="372"/>
    </location>
</feature>
<feature type="transmembrane region" description="Helical" evidence="1">
    <location>
        <begin position="666"/>
        <end position="684"/>
    </location>
</feature>
<feature type="transmembrane region" description="Helical" evidence="1">
    <location>
        <begin position="15"/>
        <end position="38"/>
    </location>
</feature>
<feature type="transmembrane region" description="Helical" evidence="1">
    <location>
        <begin position="475"/>
        <end position="493"/>
    </location>
</feature>
<feature type="transmembrane region" description="Helical" evidence="1">
    <location>
        <begin position="293"/>
        <end position="313"/>
    </location>
</feature>
<keyword evidence="7" id="KW-1185">Reference proteome</keyword>
<evidence type="ECO:0000259" key="5">
    <source>
        <dbReference type="Pfam" id="PF23226"/>
    </source>
</evidence>
<dbReference type="PANTHER" id="PTHR14859">
    <property type="entry name" value="CALCOFLUOR WHITE HYPERSENSITIVE PROTEIN PRECURSOR"/>
    <property type="match status" value="1"/>
</dbReference>
<evidence type="ECO:0000313" key="6">
    <source>
        <dbReference type="EMBL" id="WFD34418.1"/>
    </source>
</evidence>
<dbReference type="Gene3D" id="3.60.10.10">
    <property type="entry name" value="Endonuclease/exonuclease/phosphatase"/>
    <property type="match status" value="1"/>
</dbReference>
<keyword evidence="1" id="KW-1133">Transmembrane helix</keyword>
<evidence type="ECO:0000256" key="1">
    <source>
        <dbReference type="SAM" id="Phobius"/>
    </source>
</evidence>
<dbReference type="InterPro" id="IPR036691">
    <property type="entry name" value="Endo/exonu/phosph_ase_sf"/>
</dbReference>
<dbReference type="AlphaFoldDB" id="A0AAF0EXG2"/>
<feature type="transmembrane region" description="Helical" evidence="1">
    <location>
        <begin position="570"/>
        <end position="590"/>
    </location>
</feature>
<feature type="transmembrane region" description="Helical" evidence="1">
    <location>
        <begin position="378"/>
        <end position="400"/>
    </location>
</feature>
<dbReference type="InterPro" id="IPR019402">
    <property type="entry name" value="CWH43_N"/>
</dbReference>
<feature type="domain" description="PGAP2IP C-terminal nuclease-like" evidence="5">
    <location>
        <begin position="700"/>
        <end position="926"/>
    </location>
</feature>
<dbReference type="PANTHER" id="PTHR14859:SF1">
    <property type="entry name" value="PGAP2-INTERACTING PROTEIN"/>
    <property type="match status" value="1"/>
</dbReference>
<dbReference type="InterPro" id="IPR057315">
    <property type="entry name" value="Exo_endo_phos_PGAP2IP_C"/>
</dbReference>
<dbReference type="FunFam" id="3.60.10.10:FF:000031">
    <property type="entry name" value="Calcofluor white hypersensitive protein"/>
    <property type="match status" value="1"/>
</dbReference>
<accession>A0AAF0EXG2</accession>
<feature type="transmembrane region" description="Helical" evidence="1">
    <location>
        <begin position="523"/>
        <end position="540"/>
    </location>
</feature>
<dbReference type="GO" id="GO:0031505">
    <property type="term" value="P:fungal-type cell wall organization"/>
    <property type="evidence" value="ECO:0007669"/>
    <property type="project" value="TreeGrafter"/>
</dbReference>
<reference evidence="6" key="1">
    <citation type="submission" date="2023-03" db="EMBL/GenBank/DDBJ databases">
        <title>Mating type loci evolution in Malassezia.</title>
        <authorList>
            <person name="Coelho M.A."/>
        </authorList>
    </citation>
    <scope>NUCLEOTIDE SEQUENCE</scope>
    <source>
        <strain evidence="6">CBS 11721</strain>
    </source>
</reference>
<feature type="transmembrane region" description="Helical" evidence="1">
    <location>
        <begin position="547"/>
        <end position="564"/>
    </location>
</feature>
<protein>
    <submittedName>
        <fullName evidence="6">Protein cwh43</fullName>
    </submittedName>
</protein>
<feature type="transmembrane region" description="Helical" evidence="1">
    <location>
        <begin position="597"/>
        <end position="623"/>
    </location>
</feature>
<feature type="domain" description="PGAP2IP second transmembrane" evidence="3">
    <location>
        <begin position="479"/>
        <end position="653"/>
    </location>
</feature>
<dbReference type="InterPro" id="IPR051916">
    <property type="entry name" value="GPI-anchor_lipid_remodeler"/>
</dbReference>
<evidence type="ECO:0000313" key="7">
    <source>
        <dbReference type="Proteomes" id="UP001219933"/>
    </source>
</evidence>
<feature type="domain" description="CWH43-like N-terminal" evidence="2">
    <location>
        <begin position="15"/>
        <end position="225"/>
    </location>
</feature>
<feature type="domain" description="PGAP2IP first transmembrane" evidence="4">
    <location>
        <begin position="297"/>
        <end position="459"/>
    </location>
</feature>
<dbReference type="Pfam" id="PF23226">
    <property type="entry name" value="Exo_endo_phos_PGAP2IP"/>
    <property type="match status" value="1"/>
</dbReference>
<dbReference type="Pfam" id="PF10277">
    <property type="entry name" value="Frag1"/>
    <property type="match status" value="1"/>
</dbReference>
<organism evidence="6 7">
    <name type="scientific">Malassezia cuniculi</name>
    <dbReference type="NCBI Taxonomy" id="948313"/>
    <lineage>
        <taxon>Eukaryota</taxon>
        <taxon>Fungi</taxon>
        <taxon>Dikarya</taxon>
        <taxon>Basidiomycota</taxon>
        <taxon>Ustilaginomycotina</taxon>
        <taxon>Malasseziomycetes</taxon>
        <taxon>Malasseziales</taxon>
        <taxon>Malasseziaceae</taxon>
        <taxon>Malassezia</taxon>
    </lineage>
</organism>
<dbReference type="Proteomes" id="UP001219933">
    <property type="component" value="Chromosome 2"/>
</dbReference>
<dbReference type="EMBL" id="CP119878">
    <property type="protein sequence ID" value="WFD34418.1"/>
    <property type="molecule type" value="Genomic_DNA"/>
</dbReference>
<feature type="transmembrane region" description="Helical" evidence="1">
    <location>
        <begin position="325"/>
        <end position="343"/>
    </location>
</feature>
<feature type="transmembrane region" description="Helical" evidence="1">
    <location>
        <begin position="635"/>
        <end position="654"/>
    </location>
</feature>
<gene>
    <name evidence="6" type="primary">CWH43</name>
    <name evidence="6" type="ORF">MCUN1_001259</name>
</gene>
<dbReference type="InterPro" id="IPR053912">
    <property type="entry name" value="PGAP2IP_TM_1nd"/>
</dbReference>
<name>A0AAF0EXG2_9BASI</name>
<feature type="transmembrane region" description="Helical" evidence="1">
    <location>
        <begin position="445"/>
        <end position="463"/>
    </location>
</feature>
<evidence type="ECO:0000259" key="2">
    <source>
        <dbReference type="Pfam" id="PF10277"/>
    </source>
</evidence>
<feature type="transmembrane region" description="Helical" evidence="1">
    <location>
        <begin position="407"/>
        <end position="425"/>
    </location>
</feature>
<keyword evidence="1" id="KW-0472">Membrane</keyword>
<feature type="transmembrane region" description="Helical" evidence="1">
    <location>
        <begin position="136"/>
        <end position="156"/>
    </location>
</feature>
<sequence length="983" mass="108111">MNNSPAGRLVVSGRAVVYAHTVLGYAAFLSALVVGIHLHYRRIVKNGVAGYPYEWWPSVSATIGDWFPERNLFQIIVAVTSGPRFLLVALCALQALNISVSRGASVFTVGVLRTLSCGGWMFVTSSDHGLAHDVGMAAYLVFTPIWMILCSTSLGGGDAVAHRRAQRLRAFAALIFYACVPFMIYYYIQHKVKRVPGAYSIYAIFEWTLVLMDVLFDHAASWDVSNFEVELSRRAGASVVDAKPSSAVGAGTVRSGGAGGGDAKIPHTEISSTESSCQKCAAVRTALSFVARIYLSFITWSAWAVLPSTIFYFSVSNMGVEGHELFIASQVIALGLLVATPLGRLLNVASFRKTWVQIALWYTVLFALPVYMSRAAPFPRLLCAAMSAGISTICSAFDAARAWENGTLVEHAVVSLLGLVALTVAKYWNHGNSPVWPYLDETNGGWQLLFFHIGVVAAVLLLWQPKVQAVNTRGAQSWGSFFVSAAALGAWLIETHTLLSDSGTMIVWGWAGYPVNGPIPVEHGAFIVAALAVSTLVALYRPGVFTRPFTFAINGAATFALLKFDGWPSFAGAVVIALTLPGMVVPLLHGAMRHSPIAVLFVTWLVYTVLEFLGVLTVAYAFLPGAHVMREHTGAMLLAQHVLIGAGILNARGVQAKVPQRLFRRVACIVTLALAGAAAFVPVFRHVPETSIAPHYPEDRVLTAGIWTVHFGFDQSMRDSSRRMADILKTLKMDMVGLLETDLHRPCFGNRDLTQYLAQELQMYVDIGPSPKKHTWGAVLLSKFPIINSTHHLLPSPHGELAPAIHAVVDIFGVHTHVIVSHNGQEEDRLDRTLQTTEVARILREAYPHPAIFLGYVVTKPHAPRPNPYKILFEDGRIHDVNPKDGDRWCQYLGFRGLERVGYARVSRYTVTDTELQTFKLRVPTEPIDPDRDVRPIHLHHNSAPNARWWYPRSLIKSGILLNETHKYAPYMYPQYFDAEPQQ</sequence>
<feature type="transmembrane region" description="Helical" evidence="1">
    <location>
        <begin position="199"/>
        <end position="216"/>
    </location>
</feature>